<sequence>MASFSSQNRVPKVSVFLFFSLICFLLFSSSHVVLAQSSAVFACDVVSNPSLASFGFCNTSLGVSDRVVDLVERLTLQEKILFLVNSAGSVSRLGIPKYEWWSEALHGVSYVGPGTHFSSVVPGATSFPQVILTAASFNTSLFVAIGKVVSTEARAMYNVGLAGLTFWSPNINIFRDPRWGRGQETPGEDPLLSSKYGSGYVKGLQQRDDGNTDGLKVAACCKHYTAYDLDNWKGVDRYHFNAVVTKQDLDDTFQPPFKSCVVDGNVASVMCSYNKVNGIPTCADPDLLSGVIRGQWKLNGYIVTDCDSIDVFYNSQHYTKTPEEAAAKAILAGLDLNCGSFLGQHTEAAVKAGLVNESAIDRAVSNNFATLMRLGFFDGDPSKQLYGKLGPKDVCTAENQELAREAARQGIVLLKNTAGSLPLSPTAIKNLAVIGPNANVTKTMIGNYEGTPCKYTTPLQGLAASVATTYLPGCSNVACSTAQVDDAKKIAAAADATVLVMGADQSIEAESRDRVDILLPGQQQLLITAVANASTGPVILVIMSGGGMDVSFAKTNDKITSILWVGYPGEAGGAAIADIIFGSYNPSTHQPSQNYVLLVFQIFAFDSKSVHIIVEYEFEFNQESLSRTYRFYTGETVYSFGDGLSYSKFSHELTQAPGLVSVPLEENHVCYSSECKSVATAEQTCQNLTFDVHLRIKNTGTMSGSHTIFFFSTPPSVHNSPQKHLVGFEKVFLHAQTDSHVGFKVDVCKDLSVVDELGSKKVALGEHVLHIGSLKHSLTVRI</sequence>
<dbReference type="Proteomes" id="UP000309997">
    <property type="component" value="Unassembled WGS sequence"/>
</dbReference>
<reference evidence="1 2" key="1">
    <citation type="journal article" date="2024" name="Plant Biotechnol. J.">
        <title>Genome and CRISPR/Cas9 system of a widespread forest tree (Populus alba) in the world.</title>
        <authorList>
            <person name="Liu Y.J."/>
            <person name="Jiang P.F."/>
            <person name="Han X.M."/>
            <person name="Li X.Y."/>
            <person name="Wang H.M."/>
            <person name="Wang Y.J."/>
            <person name="Wang X.X."/>
            <person name="Zeng Q.Y."/>
        </authorList>
    </citation>
    <scope>NUCLEOTIDE SEQUENCE [LARGE SCALE GENOMIC DNA]</scope>
    <source>
        <strain evidence="2">cv. PAL-ZL1</strain>
    </source>
</reference>
<gene>
    <name evidence="1" type="ORF">D5086_001867</name>
</gene>
<protein>
    <submittedName>
        <fullName evidence="1">Uncharacterized protein</fullName>
    </submittedName>
</protein>
<name>A0ACC4CZW5_POPAL</name>
<dbReference type="EMBL" id="RCHU02000001">
    <property type="protein sequence ID" value="KAL3610847.1"/>
    <property type="molecule type" value="Genomic_DNA"/>
</dbReference>
<evidence type="ECO:0000313" key="2">
    <source>
        <dbReference type="Proteomes" id="UP000309997"/>
    </source>
</evidence>
<keyword evidence="2" id="KW-1185">Reference proteome</keyword>
<proteinExistence type="predicted"/>
<comment type="caution">
    <text evidence="1">The sequence shown here is derived from an EMBL/GenBank/DDBJ whole genome shotgun (WGS) entry which is preliminary data.</text>
</comment>
<evidence type="ECO:0000313" key="1">
    <source>
        <dbReference type="EMBL" id="KAL3610847.1"/>
    </source>
</evidence>
<accession>A0ACC4CZW5</accession>
<organism evidence="1 2">
    <name type="scientific">Populus alba</name>
    <name type="common">White poplar</name>
    <dbReference type="NCBI Taxonomy" id="43335"/>
    <lineage>
        <taxon>Eukaryota</taxon>
        <taxon>Viridiplantae</taxon>
        <taxon>Streptophyta</taxon>
        <taxon>Embryophyta</taxon>
        <taxon>Tracheophyta</taxon>
        <taxon>Spermatophyta</taxon>
        <taxon>Magnoliopsida</taxon>
        <taxon>eudicotyledons</taxon>
        <taxon>Gunneridae</taxon>
        <taxon>Pentapetalae</taxon>
        <taxon>rosids</taxon>
        <taxon>fabids</taxon>
        <taxon>Malpighiales</taxon>
        <taxon>Salicaceae</taxon>
        <taxon>Saliceae</taxon>
        <taxon>Populus</taxon>
    </lineage>
</organism>